<protein>
    <submittedName>
        <fullName evidence="1">Uncharacterized protein</fullName>
    </submittedName>
</protein>
<dbReference type="Proteomes" id="UP000722121">
    <property type="component" value="Unassembled WGS sequence"/>
</dbReference>
<gene>
    <name evidence="1" type="ORF">JYU14_03940</name>
</gene>
<dbReference type="EMBL" id="JAFITR010000085">
    <property type="protein sequence ID" value="MBN4067217.1"/>
    <property type="molecule type" value="Genomic_DNA"/>
</dbReference>
<comment type="caution">
    <text evidence="1">The sequence shown here is derived from an EMBL/GenBank/DDBJ whole genome shotgun (WGS) entry which is preliminary data.</text>
</comment>
<name>A0ABS3AR51_9BACT</name>
<reference evidence="1 2" key="1">
    <citation type="submission" date="2021-02" db="EMBL/GenBank/DDBJ databases">
        <title>Activity-based single-cell genomes from oceanic crustal fluid captures similar information to metagenomic and metatranscriptomic surveys with orders of magnitude less sampling.</title>
        <authorList>
            <person name="D'Angelo T.S."/>
            <person name="Orcutt B.N."/>
        </authorList>
    </citation>
    <scope>NUCLEOTIDE SEQUENCE [LARGE SCALE GENOMIC DNA]</scope>
    <source>
        <strain evidence="1">AH-315-G07</strain>
    </source>
</reference>
<evidence type="ECO:0000313" key="2">
    <source>
        <dbReference type="Proteomes" id="UP000722121"/>
    </source>
</evidence>
<organism evidence="1 2">
    <name type="scientific">Simkania negevensis</name>
    <dbReference type="NCBI Taxonomy" id="83561"/>
    <lineage>
        <taxon>Bacteria</taxon>
        <taxon>Pseudomonadati</taxon>
        <taxon>Chlamydiota</taxon>
        <taxon>Chlamydiia</taxon>
        <taxon>Parachlamydiales</taxon>
        <taxon>Simkaniaceae</taxon>
        <taxon>Simkania</taxon>
    </lineage>
</organism>
<accession>A0ABS3AR51</accession>
<keyword evidence="2" id="KW-1185">Reference proteome</keyword>
<evidence type="ECO:0000313" key="1">
    <source>
        <dbReference type="EMBL" id="MBN4067217.1"/>
    </source>
</evidence>
<proteinExistence type="predicted"/>
<sequence>MGQTEQSFHYWDEEQKKNFKNLHTAIERLSSVSLPPKEVSGLTQNFLQKIKSEQAALKLCEEAMRTLSREYVQHMESFQQTTSAIKALDSLERAEELWDKEAEIIKELDGEGNEIKFLHNIRELAFHVIEKKLNVTLDSQLQKSSVQTKALCLAMIGVMNKIFDELNIEPIDDRQRQSLLEIAKKLL</sequence>